<dbReference type="Proteomes" id="UP000094527">
    <property type="component" value="Unassembled WGS sequence"/>
</dbReference>
<gene>
    <name evidence="1" type="ORF">Ocin01_18892</name>
</gene>
<proteinExistence type="predicted"/>
<keyword evidence="2" id="KW-1185">Reference proteome</keyword>
<evidence type="ECO:0000313" key="1">
    <source>
        <dbReference type="EMBL" id="ODM87791.1"/>
    </source>
</evidence>
<sequence>MYSVTYTLQFNVKIFLEIDQPVIIKGEAPIYIATTRDDIETLRLTEEMSNLDIPHVEAGRRGSEASLISRASGRSAKSLPPAYSQLSLRTPSWETLPPSYDELEPND</sequence>
<evidence type="ECO:0000313" key="2">
    <source>
        <dbReference type="Proteomes" id="UP000094527"/>
    </source>
</evidence>
<name>A0A1D2M4F4_ORCCI</name>
<comment type="caution">
    <text evidence="1">The sequence shown here is derived from an EMBL/GenBank/DDBJ whole genome shotgun (WGS) entry which is preliminary data.</text>
</comment>
<dbReference type="OrthoDB" id="8251650at2759"/>
<accession>A0A1D2M4F4</accession>
<dbReference type="AlphaFoldDB" id="A0A1D2M4F4"/>
<organism evidence="1 2">
    <name type="scientific">Orchesella cincta</name>
    <name type="common">Springtail</name>
    <name type="synonym">Podura cincta</name>
    <dbReference type="NCBI Taxonomy" id="48709"/>
    <lineage>
        <taxon>Eukaryota</taxon>
        <taxon>Metazoa</taxon>
        <taxon>Ecdysozoa</taxon>
        <taxon>Arthropoda</taxon>
        <taxon>Hexapoda</taxon>
        <taxon>Collembola</taxon>
        <taxon>Entomobryomorpha</taxon>
        <taxon>Entomobryoidea</taxon>
        <taxon>Orchesellidae</taxon>
        <taxon>Orchesellinae</taxon>
        <taxon>Orchesella</taxon>
    </lineage>
</organism>
<dbReference type="EMBL" id="LJIJ01004682">
    <property type="protein sequence ID" value="ODM87791.1"/>
    <property type="molecule type" value="Genomic_DNA"/>
</dbReference>
<reference evidence="1 2" key="1">
    <citation type="journal article" date="2016" name="Genome Biol. Evol.">
        <title>Gene Family Evolution Reflects Adaptation to Soil Environmental Stressors in the Genome of the Collembolan Orchesella cincta.</title>
        <authorList>
            <person name="Faddeeva-Vakhrusheva A."/>
            <person name="Derks M.F."/>
            <person name="Anvar S.Y."/>
            <person name="Agamennone V."/>
            <person name="Suring W."/>
            <person name="Smit S."/>
            <person name="van Straalen N.M."/>
            <person name="Roelofs D."/>
        </authorList>
    </citation>
    <scope>NUCLEOTIDE SEQUENCE [LARGE SCALE GENOMIC DNA]</scope>
    <source>
        <tissue evidence="1">Mixed pool</tissue>
    </source>
</reference>
<protein>
    <submittedName>
        <fullName evidence="1">Uncharacterized protein</fullName>
    </submittedName>
</protein>